<comment type="similarity">
    <text evidence="13">Belongs to the LpxK family.</text>
</comment>
<dbReference type="GO" id="GO:0005524">
    <property type="term" value="F:ATP binding"/>
    <property type="evidence" value="ECO:0007669"/>
    <property type="project" value="UniProtKB-UniRule"/>
</dbReference>
<keyword evidence="8 13" id="KW-0547">Nucleotide-binding</keyword>
<sequence length="347" mass="37750">MSMRLGERWLAAAYRGDAWLRLLRPLEALYRWAVGRRARDYASGHKSVWKAPVPVIVIGNITLGGTGKSPLTAWLAGWLEMRGWRPGIVSRGYGGRSEHYPLRVTADTPAGACGDEPLMLAEQSGVPVVVDPDRPRGARALLDAGCDIVLSDDGLQHLALGRDIELVVVDARRGLGNRRCLPAGPLRDPVERLGRVDAVLINGEHDSPSTPSGYRMRLTPRRWHHLASGARHALSPLPFEASVHGVAGIGHPARFFASLAALGLEVEPHAFADHHHYRAAELAFGDARPVVMTAKDAVKCQAMRDPRHWSLEVDAEPDAAFITWLEARIDALAGTSHHCKSAKGQIS</sequence>
<evidence type="ECO:0000256" key="4">
    <source>
        <dbReference type="ARBA" id="ARBA00016436"/>
    </source>
</evidence>
<keyword evidence="9 13" id="KW-0418">Kinase</keyword>
<gene>
    <name evidence="13" type="primary">lpxK</name>
    <name evidence="14" type="ORF">SAMN05192555_107228</name>
</gene>
<keyword evidence="11 13" id="KW-0443">Lipid metabolism</keyword>
<evidence type="ECO:0000256" key="12">
    <source>
        <dbReference type="ARBA" id="ARBA00029757"/>
    </source>
</evidence>
<comment type="pathway">
    <text evidence="2 13">Glycolipid biosynthesis; lipid IV(A) biosynthesis; lipid IV(A) from (3R)-3-hydroxytetradecanoyl-[acyl-carrier-protein] and UDP-N-acetyl-alpha-D-glucosamine: step 6/6.</text>
</comment>
<dbReference type="HAMAP" id="MF_00409">
    <property type="entry name" value="LpxK"/>
    <property type="match status" value="1"/>
</dbReference>
<dbReference type="GO" id="GO:0009029">
    <property type="term" value="F:lipid-A 4'-kinase activity"/>
    <property type="evidence" value="ECO:0007669"/>
    <property type="project" value="UniProtKB-UniRule"/>
</dbReference>
<evidence type="ECO:0000313" key="15">
    <source>
        <dbReference type="Proteomes" id="UP000199107"/>
    </source>
</evidence>
<dbReference type="AlphaFoldDB" id="A0A1G9NRX3"/>
<accession>A0A1G9NRX3</accession>
<evidence type="ECO:0000256" key="1">
    <source>
        <dbReference type="ARBA" id="ARBA00002274"/>
    </source>
</evidence>
<dbReference type="STRING" id="48727.SAMN05192555_107228"/>
<dbReference type="EMBL" id="FNGH01000007">
    <property type="protein sequence ID" value="SDL88735.1"/>
    <property type="molecule type" value="Genomic_DNA"/>
</dbReference>
<dbReference type="GO" id="GO:0009244">
    <property type="term" value="P:lipopolysaccharide core region biosynthetic process"/>
    <property type="evidence" value="ECO:0007669"/>
    <property type="project" value="TreeGrafter"/>
</dbReference>
<comment type="function">
    <text evidence="1 13">Transfers the gamma-phosphate of ATP to the 4'-position of a tetraacyldisaccharide 1-phosphate intermediate (termed DS-1-P) to form tetraacyldisaccharide 1,4'-bis-phosphate (lipid IVA).</text>
</comment>
<organism evidence="14 15">
    <name type="scientific">Franzmannia pantelleriensis</name>
    <dbReference type="NCBI Taxonomy" id="48727"/>
    <lineage>
        <taxon>Bacteria</taxon>
        <taxon>Pseudomonadati</taxon>
        <taxon>Pseudomonadota</taxon>
        <taxon>Gammaproteobacteria</taxon>
        <taxon>Oceanospirillales</taxon>
        <taxon>Halomonadaceae</taxon>
        <taxon>Franzmannia</taxon>
    </lineage>
</organism>
<proteinExistence type="inferred from homology"/>
<evidence type="ECO:0000256" key="9">
    <source>
        <dbReference type="ARBA" id="ARBA00022777"/>
    </source>
</evidence>
<dbReference type="SUPFAM" id="SSF52540">
    <property type="entry name" value="P-loop containing nucleoside triphosphate hydrolases"/>
    <property type="match status" value="1"/>
</dbReference>
<dbReference type="EC" id="2.7.1.130" evidence="3 13"/>
<evidence type="ECO:0000256" key="10">
    <source>
        <dbReference type="ARBA" id="ARBA00022840"/>
    </source>
</evidence>
<dbReference type="Pfam" id="PF02606">
    <property type="entry name" value="LpxK"/>
    <property type="match status" value="1"/>
</dbReference>
<comment type="caution">
    <text evidence="13">Lacks conserved residue(s) required for the propagation of feature annotation.</text>
</comment>
<evidence type="ECO:0000256" key="6">
    <source>
        <dbReference type="ARBA" id="ARBA00022556"/>
    </source>
</evidence>
<evidence type="ECO:0000256" key="11">
    <source>
        <dbReference type="ARBA" id="ARBA00023098"/>
    </source>
</evidence>
<name>A0A1G9NRX3_9GAMM</name>
<comment type="catalytic activity">
    <reaction evidence="13">
        <text>a lipid A disaccharide + ATP = a lipid IVA + ADP + H(+)</text>
        <dbReference type="Rhea" id="RHEA:67840"/>
        <dbReference type="ChEBI" id="CHEBI:15378"/>
        <dbReference type="ChEBI" id="CHEBI:30616"/>
        <dbReference type="ChEBI" id="CHEBI:176343"/>
        <dbReference type="ChEBI" id="CHEBI:176425"/>
        <dbReference type="ChEBI" id="CHEBI:456216"/>
        <dbReference type="EC" id="2.7.1.130"/>
    </reaction>
</comment>
<dbReference type="InterPro" id="IPR003758">
    <property type="entry name" value="LpxK"/>
</dbReference>
<dbReference type="Proteomes" id="UP000199107">
    <property type="component" value="Unassembled WGS sequence"/>
</dbReference>
<evidence type="ECO:0000256" key="7">
    <source>
        <dbReference type="ARBA" id="ARBA00022679"/>
    </source>
</evidence>
<evidence type="ECO:0000256" key="13">
    <source>
        <dbReference type="HAMAP-Rule" id="MF_00409"/>
    </source>
</evidence>
<keyword evidence="5 13" id="KW-0444">Lipid biosynthesis</keyword>
<dbReference type="NCBIfam" id="TIGR00682">
    <property type="entry name" value="lpxK"/>
    <property type="match status" value="1"/>
</dbReference>
<keyword evidence="6 13" id="KW-0441">Lipid A biosynthesis</keyword>
<keyword evidence="7 13" id="KW-0808">Transferase</keyword>
<dbReference type="PANTHER" id="PTHR42724:SF1">
    <property type="entry name" value="TETRAACYLDISACCHARIDE 4'-KINASE, MITOCHONDRIAL-RELATED"/>
    <property type="match status" value="1"/>
</dbReference>
<dbReference type="GO" id="GO:0005886">
    <property type="term" value="C:plasma membrane"/>
    <property type="evidence" value="ECO:0007669"/>
    <property type="project" value="TreeGrafter"/>
</dbReference>
<protein>
    <recommendedName>
        <fullName evidence="4 13">Tetraacyldisaccharide 4'-kinase</fullName>
        <ecNumber evidence="3 13">2.7.1.130</ecNumber>
    </recommendedName>
    <alternativeName>
        <fullName evidence="12 13">Lipid A 4'-kinase</fullName>
    </alternativeName>
</protein>
<evidence type="ECO:0000256" key="5">
    <source>
        <dbReference type="ARBA" id="ARBA00022516"/>
    </source>
</evidence>
<evidence type="ECO:0000256" key="8">
    <source>
        <dbReference type="ARBA" id="ARBA00022741"/>
    </source>
</evidence>
<reference evidence="15" key="1">
    <citation type="submission" date="2016-10" db="EMBL/GenBank/DDBJ databases">
        <authorList>
            <person name="Varghese N."/>
            <person name="Submissions S."/>
        </authorList>
    </citation>
    <scope>NUCLEOTIDE SEQUENCE [LARGE SCALE GENOMIC DNA]</scope>
    <source>
        <strain evidence="15">AAP</strain>
    </source>
</reference>
<keyword evidence="10 13" id="KW-0067">ATP-binding</keyword>
<evidence type="ECO:0000256" key="3">
    <source>
        <dbReference type="ARBA" id="ARBA00012071"/>
    </source>
</evidence>
<dbReference type="PANTHER" id="PTHR42724">
    <property type="entry name" value="TETRAACYLDISACCHARIDE 4'-KINASE"/>
    <property type="match status" value="1"/>
</dbReference>
<keyword evidence="15" id="KW-1185">Reference proteome</keyword>
<dbReference type="InterPro" id="IPR027417">
    <property type="entry name" value="P-loop_NTPase"/>
</dbReference>
<evidence type="ECO:0000313" key="14">
    <source>
        <dbReference type="EMBL" id="SDL88735.1"/>
    </source>
</evidence>
<dbReference type="UniPathway" id="UPA00359">
    <property type="reaction ID" value="UER00482"/>
</dbReference>
<evidence type="ECO:0000256" key="2">
    <source>
        <dbReference type="ARBA" id="ARBA00004870"/>
    </source>
</evidence>
<dbReference type="GO" id="GO:0009245">
    <property type="term" value="P:lipid A biosynthetic process"/>
    <property type="evidence" value="ECO:0007669"/>
    <property type="project" value="UniProtKB-UniRule"/>
</dbReference>